<evidence type="ECO:0000313" key="1">
    <source>
        <dbReference type="EMBL" id="KAF6324560.1"/>
    </source>
</evidence>
<dbReference type="InterPro" id="IPR020338">
    <property type="entry name" value="SMN_gemin7"/>
</dbReference>
<dbReference type="AlphaFoldDB" id="A0A7J7VHR4"/>
<dbReference type="GO" id="GO:0034719">
    <property type="term" value="C:SMN-Sm protein complex"/>
    <property type="evidence" value="ECO:0007669"/>
    <property type="project" value="InterPro"/>
</dbReference>
<gene>
    <name evidence="1" type="ORF">mMyoMyo1_005586</name>
</gene>
<sequence>MDIGHPESPVVRECQESYEQQAKAILQERYLRSLLAIVGRQVSFTSHEGVHVTTHFRATIMNVANFYVLQLQTPTSMHCSSVVTLLHTPSSYNDIIVVTFCLKPISGFQQFQISGPYRAQNSLGVLRQAPSN</sequence>
<proteinExistence type="predicted"/>
<protein>
    <recommendedName>
        <fullName evidence="3">Gem nuclear organelle associated protein 7</fullName>
    </recommendedName>
</protein>
<evidence type="ECO:0000313" key="2">
    <source>
        <dbReference type="Proteomes" id="UP000527355"/>
    </source>
</evidence>
<reference evidence="1 2" key="1">
    <citation type="journal article" date="2020" name="Nature">
        <title>Six reference-quality genomes reveal evolution of bat adaptations.</title>
        <authorList>
            <person name="Jebb D."/>
            <person name="Huang Z."/>
            <person name="Pippel M."/>
            <person name="Hughes G.M."/>
            <person name="Lavrichenko K."/>
            <person name="Devanna P."/>
            <person name="Winkler S."/>
            <person name="Jermiin L.S."/>
            <person name="Skirmuntt E.C."/>
            <person name="Katzourakis A."/>
            <person name="Burkitt-Gray L."/>
            <person name="Ray D.A."/>
            <person name="Sullivan K.A.M."/>
            <person name="Roscito J.G."/>
            <person name="Kirilenko B.M."/>
            <person name="Davalos L.M."/>
            <person name="Corthals A.P."/>
            <person name="Power M.L."/>
            <person name="Jones G."/>
            <person name="Ransome R.D."/>
            <person name="Dechmann D.K.N."/>
            <person name="Locatelli A.G."/>
            <person name="Puechmaille S.J."/>
            <person name="Fedrigo O."/>
            <person name="Jarvis E.D."/>
            <person name="Hiller M."/>
            <person name="Vernes S.C."/>
            <person name="Myers E.W."/>
            <person name="Teeling E.C."/>
        </authorList>
    </citation>
    <scope>NUCLEOTIDE SEQUENCE [LARGE SCALE GENOMIC DNA]</scope>
    <source>
        <strain evidence="1">MMyoMyo1</strain>
        <tissue evidence="1">Flight muscle</tissue>
    </source>
</reference>
<dbReference type="Pfam" id="PF11095">
    <property type="entry name" value="Gemin7"/>
    <property type="match status" value="1"/>
</dbReference>
<accession>A0A7J7VHR4</accession>
<name>A0A7J7VHR4_MYOMY</name>
<keyword evidence="2" id="KW-1185">Reference proteome</keyword>
<dbReference type="VEuPathDB" id="HostDB:GeneID_118674828"/>
<comment type="caution">
    <text evidence="1">The sequence shown here is derived from an EMBL/GenBank/DDBJ whole genome shotgun (WGS) entry which is preliminary data.</text>
</comment>
<dbReference type="GO" id="GO:0000387">
    <property type="term" value="P:spliceosomal snRNP assembly"/>
    <property type="evidence" value="ECO:0007669"/>
    <property type="project" value="TreeGrafter"/>
</dbReference>
<dbReference type="Proteomes" id="UP000527355">
    <property type="component" value="Unassembled WGS sequence"/>
</dbReference>
<dbReference type="PANTHER" id="PTHR14679">
    <property type="entry name" value="GEM-ASSOCIATED PROTEIN 7"/>
    <property type="match status" value="1"/>
</dbReference>
<evidence type="ECO:0008006" key="3">
    <source>
        <dbReference type="Google" id="ProtNLM"/>
    </source>
</evidence>
<organism evidence="1 2">
    <name type="scientific">Myotis myotis</name>
    <name type="common">Greater mouse-eared bat</name>
    <name type="synonym">Vespertilio myotis</name>
    <dbReference type="NCBI Taxonomy" id="51298"/>
    <lineage>
        <taxon>Eukaryota</taxon>
        <taxon>Metazoa</taxon>
        <taxon>Chordata</taxon>
        <taxon>Craniata</taxon>
        <taxon>Vertebrata</taxon>
        <taxon>Euteleostomi</taxon>
        <taxon>Mammalia</taxon>
        <taxon>Eutheria</taxon>
        <taxon>Laurasiatheria</taxon>
        <taxon>Chiroptera</taxon>
        <taxon>Yangochiroptera</taxon>
        <taxon>Vespertilionidae</taxon>
        <taxon>Myotis</taxon>
    </lineage>
</organism>
<dbReference type="Gene3D" id="2.30.30.100">
    <property type="match status" value="1"/>
</dbReference>
<dbReference type="EMBL" id="JABWUV010000010">
    <property type="protein sequence ID" value="KAF6324560.1"/>
    <property type="molecule type" value="Genomic_DNA"/>
</dbReference>
<dbReference type="PANTHER" id="PTHR14679:SF1">
    <property type="entry name" value="GEM-ASSOCIATED PROTEIN 7"/>
    <property type="match status" value="1"/>
</dbReference>